<protein>
    <submittedName>
        <fullName evidence="1">Uncharacterized protein</fullName>
    </submittedName>
</protein>
<sequence length="30" mass="3245">MKYKISIPCLLVILAGSITPGKINRAQKST</sequence>
<dbReference type="AlphaFoldDB" id="A0A0E9Q074"/>
<evidence type="ECO:0000313" key="1">
    <source>
        <dbReference type="EMBL" id="JAH10266.1"/>
    </source>
</evidence>
<dbReference type="EMBL" id="GBXM01098311">
    <property type="protein sequence ID" value="JAH10266.1"/>
    <property type="molecule type" value="Transcribed_RNA"/>
</dbReference>
<reference evidence="1" key="2">
    <citation type="journal article" date="2015" name="Fish Shellfish Immunol.">
        <title>Early steps in the European eel (Anguilla anguilla)-Vibrio vulnificus interaction in the gills: Role of the RtxA13 toxin.</title>
        <authorList>
            <person name="Callol A."/>
            <person name="Pajuelo D."/>
            <person name="Ebbesson L."/>
            <person name="Teles M."/>
            <person name="MacKenzie S."/>
            <person name="Amaro C."/>
        </authorList>
    </citation>
    <scope>NUCLEOTIDE SEQUENCE</scope>
</reference>
<organism evidence="1">
    <name type="scientific">Anguilla anguilla</name>
    <name type="common">European freshwater eel</name>
    <name type="synonym">Muraena anguilla</name>
    <dbReference type="NCBI Taxonomy" id="7936"/>
    <lineage>
        <taxon>Eukaryota</taxon>
        <taxon>Metazoa</taxon>
        <taxon>Chordata</taxon>
        <taxon>Craniata</taxon>
        <taxon>Vertebrata</taxon>
        <taxon>Euteleostomi</taxon>
        <taxon>Actinopterygii</taxon>
        <taxon>Neopterygii</taxon>
        <taxon>Teleostei</taxon>
        <taxon>Anguilliformes</taxon>
        <taxon>Anguillidae</taxon>
        <taxon>Anguilla</taxon>
    </lineage>
</organism>
<name>A0A0E9Q074_ANGAN</name>
<reference evidence="1" key="1">
    <citation type="submission" date="2014-11" db="EMBL/GenBank/DDBJ databases">
        <authorList>
            <person name="Amaro Gonzalez C."/>
        </authorList>
    </citation>
    <scope>NUCLEOTIDE SEQUENCE</scope>
</reference>
<accession>A0A0E9Q074</accession>
<proteinExistence type="predicted"/>